<evidence type="ECO:0000313" key="2">
    <source>
        <dbReference type="EMBL" id="WIM68250.1"/>
    </source>
</evidence>
<feature type="transmembrane region" description="Helical" evidence="1">
    <location>
        <begin position="37"/>
        <end position="55"/>
    </location>
</feature>
<dbReference type="RefSeq" id="WP_284825677.1">
    <property type="nucleotide sequence ID" value="NZ_CP126969.1"/>
</dbReference>
<keyword evidence="1" id="KW-0812">Transmembrane</keyword>
<evidence type="ECO:0000313" key="3">
    <source>
        <dbReference type="Proteomes" id="UP001225598"/>
    </source>
</evidence>
<name>A0ABY8VF36_9CORY</name>
<keyword evidence="1" id="KW-1133">Transmembrane helix</keyword>
<gene>
    <name evidence="2" type="ORF">QP027_02280</name>
</gene>
<keyword evidence="3" id="KW-1185">Reference proteome</keyword>
<dbReference type="EMBL" id="CP126969">
    <property type="protein sequence ID" value="WIM68250.1"/>
    <property type="molecule type" value="Genomic_DNA"/>
</dbReference>
<protein>
    <submittedName>
        <fullName evidence="2">Uncharacterized protein</fullName>
    </submittedName>
</protein>
<evidence type="ECO:0000256" key="1">
    <source>
        <dbReference type="SAM" id="Phobius"/>
    </source>
</evidence>
<reference evidence="2 3" key="1">
    <citation type="submission" date="2023-05" db="EMBL/GenBank/DDBJ databases">
        <title>Corynebacterium suedekumii sp. nov. and Corynebacterium breve sp. nov. isolated from raw cow's milk.</title>
        <authorList>
            <person name="Baer M.K."/>
            <person name="Mehl L."/>
            <person name="Hellmuth R."/>
            <person name="Marke G."/>
            <person name="Lipski A."/>
        </authorList>
    </citation>
    <scope>NUCLEOTIDE SEQUENCE [LARGE SCALE GENOMIC DNA]</scope>
    <source>
        <strain evidence="2 3">R4</strain>
    </source>
</reference>
<organism evidence="2 3">
    <name type="scientific">Corynebacterium breve</name>
    <dbReference type="NCBI Taxonomy" id="3049799"/>
    <lineage>
        <taxon>Bacteria</taxon>
        <taxon>Bacillati</taxon>
        <taxon>Actinomycetota</taxon>
        <taxon>Actinomycetes</taxon>
        <taxon>Mycobacteriales</taxon>
        <taxon>Corynebacteriaceae</taxon>
        <taxon>Corynebacterium</taxon>
    </lineage>
</organism>
<accession>A0ABY8VF36</accession>
<dbReference type="Proteomes" id="UP001225598">
    <property type="component" value="Chromosome"/>
</dbReference>
<keyword evidence="1" id="KW-0472">Membrane</keyword>
<proteinExistence type="predicted"/>
<sequence length="65" mass="7627">MRERKDLVWQTIIGFVGFFALISLVQAVINVLRPDPLIWPGVLAGVLLLATWLLVRRWLQWREEN</sequence>
<feature type="transmembrane region" description="Helical" evidence="1">
    <location>
        <begin position="7"/>
        <end position="31"/>
    </location>
</feature>